<reference evidence="1 2" key="1">
    <citation type="journal article" date="2017" name="Front. Microbiol.">
        <title>Phaeobacter piscinae sp. nov., a species of the Roseobacter group and potential aquaculture probiont.</title>
        <authorList>
            <person name="Sonnenschein E.C."/>
            <person name="Phippen C.B.W."/>
            <person name="Nielsen K.F."/>
            <person name="Mateiu R.V."/>
            <person name="Melchiorsen J."/>
            <person name="Gram L."/>
            <person name="Overmann J."/>
            <person name="Freese H.M."/>
        </authorList>
    </citation>
    <scope>NUCLEOTIDE SEQUENCE [LARGE SCALE GENOMIC DNA]</scope>
    <source>
        <strain evidence="1 2">P63</strain>
    </source>
</reference>
<proteinExistence type="predicted"/>
<organism evidence="1 2">
    <name type="scientific">Phaeobacter gallaeciensis</name>
    <dbReference type="NCBI Taxonomy" id="60890"/>
    <lineage>
        <taxon>Bacteria</taxon>
        <taxon>Pseudomonadati</taxon>
        <taxon>Pseudomonadota</taxon>
        <taxon>Alphaproteobacteria</taxon>
        <taxon>Rhodobacterales</taxon>
        <taxon>Roseobacteraceae</taxon>
        <taxon>Phaeobacter</taxon>
    </lineage>
</organism>
<evidence type="ECO:0000313" key="1">
    <source>
        <dbReference type="EMBL" id="ATF07464.1"/>
    </source>
</evidence>
<dbReference type="Proteomes" id="UP000217545">
    <property type="component" value="Chromosome"/>
</dbReference>
<gene>
    <name evidence="1" type="ORF">PhaeoP63_03423</name>
</gene>
<protein>
    <submittedName>
        <fullName evidence="1">Uncharacterized protein</fullName>
    </submittedName>
</protein>
<sequence length="81" mass="9014">MTLRCMARFDCGRRIEVRLVRISYACECCVLTWGGDELSKKMRRLKPGGVTGFVKDLFATLVETTQVADQRVDGVDTVAGL</sequence>
<accession>A0AAC9ZBZ7</accession>
<name>A0AAC9ZBZ7_9RHOB</name>
<dbReference type="AlphaFoldDB" id="A0AAC9ZBZ7"/>
<evidence type="ECO:0000313" key="2">
    <source>
        <dbReference type="Proteomes" id="UP000217545"/>
    </source>
</evidence>
<dbReference type="EMBL" id="CP010784">
    <property type="protein sequence ID" value="ATF07464.1"/>
    <property type="molecule type" value="Genomic_DNA"/>
</dbReference>